<feature type="non-terminal residue" evidence="2">
    <location>
        <position position="55"/>
    </location>
</feature>
<reference evidence="2" key="2">
    <citation type="submission" date="2023-05" db="EMBL/GenBank/DDBJ databases">
        <authorList>
            <person name="Fouks B."/>
        </authorList>
    </citation>
    <scope>NUCLEOTIDE SEQUENCE</scope>
    <source>
        <strain evidence="2">Stay&amp;Tobe</strain>
        <tissue evidence="2">Testes</tissue>
    </source>
</reference>
<organism evidence="2 3">
    <name type="scientific">Diploptera punctata</name>
    <name type="common">Pacific beetle cockroach</name>
    <dbReference type="NCBI Taxonomy" id="6984"/>
    <lineage>
        <taxon>Eukaryota</taxon>
        <taxon>Metazoa</taxon>
        <taxon>Ecdysozoa</taxon>
        <taxon>Arthropoda</taxon>
        <taxon>Hexapoda</taxon>
        <taxon>Insecta</taxon>
        <taxon>Pterygota</taxon>
        <taxon>Neoptera</taxon>
        <taxon>Polyneoptera</taxon>
        <taxon>Dictyoptera</taxon>
        <taxon>Blattodea</taxon>
        <taxon>Blaberoidea</taxon>
        <taxon>Blaberidae</taxon>
        <taxon>Diplopterinae</taxon>
        <taxon>Diploptera</taxon>
    </lineage>
</organism>
<gene>
    <name evidence="2" type="ORF">L9F63_001306</name>
</gene>
<feature type="transmembrane region" description="Helical" evidence="1">
    <location>
        <begin position="16"/>
        <end position="34"/>
    </location>
</feature>
<keyword evidence="3" id="KW-1185">Reference proteome</keyword>
<dbReference type="EMBL" id="JASPKZ010003844">
    <property type="protein sequence ID" value="KAJ9592190.1"/>
    <property type="molecule type" value="Genomic_DNA"/>
</dbReference>
<keyword evidence="1" id="KW-1133">Transmembrane helix</keyword>
<dbReference type="AlphaFoldDB" id="A0AAD8A3Y3"/>
<evidence type="ECO:0000313" key="2">
    <source>
        <dbReference type="EMBL" id="KAJ9592190.1"/>
    </source>
</evidence>
<comment type="caution">
    <text evidence="2">The sequence shown here is derived from an EMBL/GenBank/DDBJ whole genome shotgun (WGS) entry which is preliminary data.</text>
</comment>
<sequence length="55" mass="6245">LEAPSPISQLLTSHPWSLILVAGVIVIKSLPMNIPRIIKHPNNSLLFSWTREMVW</sequence>
<dbReference type="Proteomes" id="UP001233999">
    <property type="component" value="Unassembled WGS sequence"/>
</dbReference>
<proteinExistence type="predicted"/>
<accession>A0AAD8A3Y3</accession>
<keyword evidence="1" id="KW-0812">Transmembrane</keyword>
<protein>
    <submittedName>
        <fullName evidence="2">Uncharacterized protein</fullName>
    </submittedName>
</protein>
<feature type="non-terminal residue" evidence="2">
    <location>
        <position position="1"/>
    </location>
</feature>
<reference evidence="2" key="1">
    <citation type="journal article" date="2023" name="IScience">
        <title>Live-bearing cockroach genome reveals convergent evolutionary mechanisms linked to viviparity in insects and beyond.</title>
        <authorList>
            <person name="Fouks B."/>
            <person name="Harrison M.C."/>
            <person name="Mikhailova A.A."/>
            <person name="Marchal E."/>
            <person name="English S."/>
            <person name="Carruthers M."/>
            <person name="Jennings E.C."/>
            <person name="Chiamaka E.L."/>
            <person name="Frigard R.A."/>
            <person name="Pippel M."/>
            <person name="Attardo G.M."/>
            <person name="Benoit J.B."/>
            <person name="Bornberg-Bauer E."/>
            <person name="Tobe S.S."/>
        </authorList>
    </citation>
    <scope>NUCLEOTIDE SEQUENCE</scope>
    <source>
        <strain evidence="2">Stay&amp;Tobe</strain>
    </source>
</reference>
<keyword evidence="1" id="KW-0472">Membrane</keyword>
<evidence type="ECO:0000313" key="3">
    <source>
        <dbReference type="Proteomes" id="UP001233999"/>
    </source>
</evidence>
<name>A0AAD8A3Y3_DIPPU</name>
<evidence type="ECO:0000256" key="1">
    <source>
        <dbReference type="SAM" id="Phobius"/>
    </source>
</evidence>